<evidence type="ECO:0000313" key="10">
    <source>
        <dbReference type="EMBL" id="GAA5135213.1"/>
    </source>
</evidence>
<dbReference type="PANTHER" id="PTHR30193:SF37">
    <property type="entry name" value="INNER MEMBRANE ABC TRANSPORTER PERMEASE PROTEIN YCJO"/>
    <property type="match status" value="1"/>
</dbReference>
<reference evidence="11" key="1">
    <citation type="journal article" date="2019" name="Int. J. Syst. Evol. Microbiol.">
        <title>The Global Catalogue of Microorganisms (GCM) 10K type strain sequencing project: providing services to taxonomists for standard genome sequencing and annotation.</title>
        <authorList>
            <consortium name="The Broad Institute Genomics Platform"/>
            <consortium name="The Broad Institute Genome Sequencing Center for Infectious Disease"/>
            <person name="Wu L."/>
            <person name="Ma J."/>
        </authorList>
    </citation>
    <scope>NUCLEOTIDE SEQUENCE [LARGE SCALE GENOMIC DNA]</scope>
    <source>
        <strain evidence="11">JCM 18302</strain>
    </source>
</reference>
<evidence type="ECO:0000256" key="8">
    <source>
        <dbReference type="SAM" id="MobiDB-lite"/>
    </source>
</evidence>
<keyword evidence="2 7" id="KW-0813">Transport</keyword>
<evidence type="ECO:0000256" key="5">
    <source>
        <dbReference type="ARBA" id="ARBA00022989"/>
    </source>
</evidence>
<organism evidence="10 11">
    <name type="scientific">Pseudonocardia adelaidensis</name>
    <dbReference type="NCBI Taxonomy" id="648754"/>
    <lineage>
        <taxon>Bacteria</taxon>
        <taxon>Bacillati</taxon>
        <taxon>Actinomycetota</taxon>
        <taxon>Actinomycetes</taxon>
        <taxon>Pseudonocardiales</taxon>
        <taxon>Pseudonocardiaceae</taxon>
        <taxon>Pseudonocardia</taxon>
    </lineage>
</organism>
<dbReference type="CDD" id="cd06261">
    <property type="entry name" value="TM_PBP2"/>
    <property type="match status" value="1"/>
</dbReference>
<evidence type="ECO:0000313" key="11">
    <source>
        <dbReference type="Proteomes" id="UP001500804"/>
    </source>
</evidence>
<feature type="transmembrane region" description="Helical" evidence="7">
    <location>
        <begin position="234"/>
        <end position="256"/>
    </location>
</feature>
<evidence type="ECO:0000256" key="6">
    <source>
        <dbReference type="ARBA" id="ARBA00023136"/>
    </source>
</evidence>
<accession>A0ABP9NWR2</accession>
<evidence type="ECO:0000256" key="4">
    <source>
        <dbReference type="ARBA" id="ARBA00022692"/>
    </source>
</evidence>
<keyword evidence="4 7" id="KW-0812">Transmembrane</keyword>
<dbReference type="Pfam" id="PF00528">
    <property type="entry name" value="BPD_transp_1"/>
    <property type="match status" value="1"/>
</dbReference>
<keyword evidence="11" id="KW-1185">Reference proteome</keyword>
<dbReference type="Proteomes" id="UP001500804">
    <property type="component" value="Unassembled WGS sequence"/>
</dbReference>
<dbReference type="PROSITE" id="PS50928">
    <property type="entry name" value="ABC_TM1"/>
    <property type="match status" value="1"/>
</dbReference>
<dbReference type="RefSeq" id="WP_345610310.1">
    <property type="nucleotide sequence ID" value="NZ_BAABJO010000031.1"/>
</dbReference>
<dbReference type="EMBL" id="BAABJO010000031">
    <property type="protein sequence ID" value="GAA5135213.1"/>
    <property type="molecule type" value="Genomic_DNA"/>
</dbReference>
<dbReference type="SUPFAM" id="SSF161098">
    <property type="entry name" value="MetI-like"/>
    <property type="match status" value="1"/>
</dbReference>
<keyword evidence="3" id="KW-1003">Cell membrane</keyword>
<feature type="transmembrane region" description="Helical" evidence="7">
    <location>
        <begin position="128"/>
        <end position="148"/>
    </location>
</feature>
<dbReference type="InterPro" id="IPR035906">
    <property type="entry name" value="MetI-like_sf"/>
</dbReference>
<dbReference type="PANTHER" id="PTHR30193">
    <property type="entry name" value="ABC TRANSPORTER PERMEASE PROTEIN"/>
    <property type="match status" value="1"/>
</dbReference>
<feature type="transmembrane region" description="Helical" evidence="7">
    <location>
        <begin position="91"/>
        <end position="116"/>
    </location>
</feature>
<dbReference type="Gene3D" id="1.10.3720.10">
    <property type="entry name" value="MetI-like"/>
    <property type="match status" value="1"/>
</dbReference>
<keyword evidence="5 7" id="KW-1133">Transmembrane helix</keyword>
<feature type="transmembrane region" description="Helical" evidence="7">
    <location>
        <begin position="282"/>
        <end position="302"/>
    </location>
</feature>
<evidence type="ECO:0000256" key="2">
    <source>
        <dbReference type="ARBA" id="ARBA00022448"/>
    </source>
</evidence>
<feature type="transmembrane region" description="Helical" evidence="7">
    <location>
        <begin position="30"/>
        <end position="52"/>
    </location>
</feature>
<protein>
    <submittedName>
        <fullName evidence="10">Sugar ABC transporter permease</fullName>
    </submittedName>
</protein>
<evidence type="ECO:0000256" key="1">
    <source>
        <dbReference type="ARBA" id="ARBA00004651"/>
    </source>
</evidence>
<feature type="transmembrane region" description="Helical" evidence="7">
    <location>
        <begin position="177"/>
        <end position="198"/>
    </location>
</feature>
<proteinExistence type="inferred from homology"/>
<feature type="domain" description="ABC transmembrane type-1" evidence="9">
    <location>
        <begin position="91"/>
        <end position="303"/>
    </location>
</feature>
<evidence type="ECO:0000256" key="7">
    <source>
        <dbReference type="RuleBase" id="RU363032"/>
    </source>
</evidence>
<sequence length="314" mass="33849">MTAVGESVRALPDASARPTPSAPPRPLREYGLFALMVAPNLIVIAVFAYWPILYNAYLSLTEWNMIAVRPTFVGLANYARTLTDPAFHQTLWTTAVFTGLIVAGSVVIGLALAVLLNLPLAGRGFVRTLSFAPHVLSGAAVATLWLFIFDPGYGLVRVLLDPLGITAPNLVNDSDGALLALVIVYLWKNIGFAGLIYLTGMQGLPRELDEAALIDGAGAWTRFRRVTLPQLRPITFFLLITTVIGTFQAFDVIAVMTSGGPGDATTTLSWAIYSEGFEAFDAGRAATISIIMFVILLIVTAVQVRIMERRVHVG</sequence>
<keyword evidence="6 7" id="KW-0472">Membrane</keyword>
<feature type="region of interest" description="Disordered" evidence="8">
    <location>
        <begin position="1"/>
        <end position="23"/>
    </location>
</feature>
<dbReference type="InterPro" id="IPR051393">
    <property type="entry name" value="ABC_transporter_permease"/>
</dbReference>
<evidence type="ECO:0000256" key="3">
    <source>
        <dbReference type="ARBA" id="ARBA00022475"/>
    </source>
</evidence>
<evidence type="ECO:0000259" key="9">
    <source>
        <dbReference type="PROSITE" id="PS50928"/>
    </source>
</evidence>
<comment type="caution">
    <text evidence="10">The sequence shown here is derived from an EMBL/GenBank/DDBJ whole genome shotgun (WGS) entry which is preliminary data.</text>
</comment>
<dbReference type="InterPro" id="IPR000515">
    <property type="entry name" value="MetI-like"/>
</dbReference>
<gene>
    <name evidence="10" type="ORF">GCM10023320_64340</name>
</gene>
<comment type="subcellular location">
    <subcellularLocation>
        <location evidence="1 7">Cell membrane</location>
        <topology evidence="1 7">Multi-pass membrane protein</topology>
    </subcellularLocation>
</comment>
<comment type="similarity">
    <text evidence="7">Belongs to the binding-protein-dependent transport system permease family.</text>
</comment>
<name>A0ABP9NWR2_9PSEU</name>